<evidence type="ECO:0000256" key="2">
    <source>
        <dbReference type="ARBA" id="ARBA00002600"/>
    </source>
</evidence>
<comment type="similarity">
    <text evidence="4">Belongs to the protoporphyrinogen/coproporphyrinogen oxidase family. Protoporphyrinogen oxidase subfamily.</text>
</comment>
<protein>
    <recommendedName>
        <fullName evidence="5">protoporphyrinogen oxidase</fullName>
        <ecNumber evidence="5">1.3.3.4</ecNumber>
    </recommendedName>
</protein>
<feature type="domain" description="Amine oxidase" evidence="13">
    <location>
        <begin position="67"/>
        <end position="433"/>
    </location>
</feature>
<evidence type="ECO:0000256" key="5">
    <source>
        <dbReference type="ARBA" id="ARBA00012867"/>
    </source>
</evidence>
<dbReference type="SUPFAM" id="SSF54373">
    <property type="entry name" value="FAD-linked reductases, C-terminal domain"/>
    <property type="match status" value="1"/>
</dbReference>
<dbReference type="InterPro" id="IPR002937">
    <property type="entry name" value="Amino_oxidase"/>
</dbReference>
<feature type="coiled-coil region" evidence="12">
    <location>
        <begin position="662"/>
        <end position="729"/>
    </location>
</feature>
<reference evidence="14" key="1">
    <citation type="submission" date="2023-06" db="EMBL/GenBank/DDBJ databases">
        <title>Genome-scale phylogeny and comparative genomics of the fungal order Sordariales.</title>
        <authorList>
            <consortium name="Lawrence Berkeley National Laboratory"/>
            <person name="Hensen N."/>
            <person name="Bonometti L."/>
            <person name="Westerberg I."/>
            <person name="Brannstrom I.O."/>
            <person name="Guillou S."/>
            <person name="Cros-Aarteil S."/>
            <person name="Calhoun S."/>
            <person name="Haridas S."/>
            <person name="Kuo A."/>
            <person name="Mondo S."/>
            <person name="Pangilinan J."/>
            <person name="Riley R."/>
            <person name="LaButti K."/>
            <person name="Andreopoulos B."/>
            <person name="Lipzen A."/>
            <person name="Chen C."/>
            <person name="Yanf M."/>
            <person name="Daum C."/>
            <person name="Ng V."/>
            <person name="Clum A."/>
            <person name="Steindorff A."/>
            <person name="Ohm R."/>
            <person name="Martin F."/>
            <person name="Silar P."/>
            <person name="Natvig D."/>
            <person name="Lalanne C."/>
            <person name="Gautier V."/>
            <person name="Ament-velasquez S.L."/>
            <person name="Kruys A."/>
            <person name="Hutchinson M.I."/>
            <person name="Powell A.J."/>
            <person name="Barry K."/>
            <person name="Miller A.N."/>
            <person name="Grigoriev I.V."/>
            <person name="Debuchy R."/>
            <person name="Gladieux P."/>
            <person name="Thoren M.H."/>
            <person name="Johannesson H."/>
        </authorList>
    </citation>
    <scope>NUCLEOTIDE SEQUENCE</scope>
    <source>
        <strain evidence="14">SMH3187-1</strain>
    </source>
</reference>
<sequence length="856" mass="96837">MPGARMSLLLRPKRPRVLSHWPLSNSLLSVRPPRRCYADPPAEEVPYDNRPTGWSPPRTIAVLGGGLTGLVTAYRLARLLPKSKITLYESSTRLGGWVDTEEIKDPQGRTILFERGARMVQVPRQGSVKFDDVPFYHLIEELGLEDQVVGIAKGTPYAPYIYYPDHLVQMPTPGPKTTYTGWLKILQSLGTEPIFRNMASWLMHAVGTRSRDSLFHFADPRVDPAKNYLQQEELEPTLSLGAYYARRLGDREPVDNILSAMIHGIWGGDIWKLTARRDPFGRAFTRYKIPPGFEDWEHIPRGSIDAAQLLRKPDEDDVLGREWAGFSHMWFRDGFQTLPRALAAALEKCDNVTIKTAAPVASVRLNGHKKGIFIDDDKGTGFYDHVVSTLYAGTLASVTHGKLPSLANFPAVTIQAVNLWYPTQRLNHPRTGAGYLIPQTVSHALNPEKALGVLFDSDRDLLRFRTAAEGPSPNIGTTFTVLLGGHHWDGIPADQLPTAEQAGELAKAVVARHLGISAEHNAQAIVSSKLCRECIPQHQTDHWPRMKRARSELGTNFAGRLSVVGPSYQMPGVFGSITAAYDLANFLAGLYPNHRTWTGLFPVGPTGLSRFVDPDISVFVRKADLPLRFPAHILGRPDLTLTQRVVAYLRPLAAEGLQLMFYLRLMRERKEAEEELQRETERRRVERRRQEAEYVRREQEILAALIAEVRALERTVRRLEDEVRRHADFADALTARVDALRASLVESSEAEVRLQATRIDALHAWLLRWSEAKASLQATQAEALALEREMLSEQRRRFSHTDRGRRTALLMAGQRLVEEEKRRAREAWKEEKRNLAVRKSWRNRFKAWRAFDRKGT</sequence>
<comment type="cofactor">
    <cofactor evidence="1">
        <name>FAD</name>
        <dbReference type="ChEBI" id="CHEBI:57692"/>
    </cofactor>
</comment>
<dbReference type="InterPro" id="IPR050464">
    <property type="entry name" value="Zeta_carotene_desat/Oxidored"/>
</dbReference>
<keyword evidence="6" id="KW-0285">Flavoprotein</keyword>
<dbReference type="NCBIfam" id="TIGR00562">
    <property type="entry name" value="proto_IX_ox"/>
    <property type="match status" value="1"/>
</dbReference>
<evidence type="ECO:0000256" key="10">
    <source>
        <dbReference type="ARBA" id="ARBA00023244"/>
    </source>
</evidence>
<dbReference type="GO" id="GO:0006783">
    <property type="term" value="P:heme biosynthetic process"/>
    <property type="evidence" value="ECO:0007669"/>
    <property type="project" value="UniProtKB-KW"/>
</dbReference>
<dbReference type="Gene3D" id="3.50.50.60">
    <property type="entry name" value="FAD/NAD(P)-binding domain"/>
    <property type="match status" value="1"/>
</dbReference>
<keyword evidence="9" id="KW-0350">Heme biosynthesis</keyword>
<keyword evidence="7" id="KW-0274">FAD</keyword>
<dbReference type="PANTHER" id="PTHR42923">
    <property type="entry name" value="PROTOPORPHYRINOGEN OXIDASE"/>
    <property type="match status" value="1"/>
</dbReference>
<name>A0AA40EUW0_9PEZI</name>
<evidence type="ECO:0000259" key="13">
    <source>
        <dbReference type="Pfam" id="PF01593"/>
    </source>
</evidence>
<dbReference type="EC" id="1.3.3.4" evidence="5"/>
<proteinExistence type="inferred from homology"/>
<comment type="function">
    <text evidence="2">Catalyzes the 6-electron oxidation of protoporphyrinogen-IX to form protoporphyrin-IX.</text>
</comment>
<keyword evidence="15" id="KW-1185">Reference proteome</keyword>
<evidence type="ECO:0000256" key="7">
    <source>
        <dbReference type="ARBA" id="ARBA00022827"/>
    </source>
</evidence>
<dbReference type="InterPro" id="IPR004572">
    <property type="entry name" value="Protoporphyrinogen_oxidase"/>
</dbReference>
<evidence type="ECO:0000256" key="11">
    <source>
        <dbReference type="ARBA" id="ARBA00047554"/>
    </source>
</evidence>
<dbReference type="SUPFAM" id="SSF51905">
    <property type="entry name" value="FAD/NAD(P)-binding domain"/>
    <property type="match status" value="1"/>
</dbReference>
<evidence type="ECO:0000256" key="8">
    <source>
        <dbReference type="ARBA" id="ARBA00023002"/>
    </source>
</evidence>
<accession>A0AA40EUW0</accession>
<dbReference type="EMBL" id="JAUKUD010000004">
    <property type="protein sequence ID" value="KAK0745962.1"/>
    <property type="molecule type" value="Genomic_DNA"/>
</dbReference>
<evidence type="ECO:0000256" key="6">
    <source>
        <dbReference type="ARBA" id="ARBA00022630"/>
    </source>
</evidence>
<organism evidence="14 15">
    <name type="scientific">Schizothecium vesticola</name>
    <dbReference type="NCBI Taxonomy" id="314040"/>
    <lineage>
        <taxon>Eukaryota</taxon>
        <taxon>Fungi</taxon>
        <taxon>Dikarya</taxon>
        <taxon>Ascomycota</taxon>
        <taxon>Pezizomycotina</taxon>
        <taxon>Sordariomycetes</taxon>
        <taxon>Sordariomycetidae</taxon>
        <taxon>Sordariales</taxon>
        <taxon>Schizotheciaceae</taxon>
        <taxon>Schizothecium</taxon>
    </lineage>
</organism>
<dbReference type="PANTHER" id="PTHR42923:SF3">
    <property type="entry name" value="PROTOPORPHYRINOGEN OXIDASE"/>
    <property type="match status" value="1"/>
</dbReference>
<gene>
    <name evidence="14" type="ORF">B0T18DRAFT_140628</name>
</gene>
<comment type="caution">
    <text evidence="14">The sequence shown here is derived from an EMBL/GenBank/DDBJ whole genome shotgun (WGS) entry which is preliminary data.</text>
</comment>
<evidence type="ECO:0000256" key="12">
    <source>
        <dbReference type="SAM" id="Coils"/>
    </source>
</evidence>
<dbReference type="GO" id="GO:0005743">
    <property type="term" value="C:mitochondrial inner membrane"/>
    <property type="evidence" value="ECO:0007669"/>
    <property type="project" value="TreeGrafter"/>
</dbReference>
<dbReference type="GO" id="GO:0004729">
    <property type="term" value="F:oxygen-dependent protoporphyrinogen oxidase activity"/>
    <property type="evidence" value="ECO:0007669"/>
    <property type="project" value="UniProtKB-EC"/>
</dbReference>
<evidence type="ECO:0000256" key="3">
    <source>
        <dbReference type="ARBA" id="ARBA00005073"/>
    </source>
</evidence>
<dbReference type="Proteomes" id="UP001172155">
    <property type="component" value="Unassembled WGS sequence"/>
</dbReference>
<evidence type="ECO:0000313" key="14">
    <source>
        <dbReference type="EMBL" id="KAK0745962.1"/>
    </source>
</evidence>
<evidence type="ECO:0000313" key="15">
    <source>
        <dbReference type="Proteomes" id="UP001172155"/>
    </source>
</evidence>
<comment type="catalytic activity">
    <reaction evidence="11">
        <text>protoporphyrinogen IX + 3 O2 = protoporphyrin IX + 3 H2O2</text>
        <dbReference type="Rhea" id="RHEA:25576"/>
        <dbReference type="ChEBI" id="CHEBI:15379"/>
        <dbReference type="ChEBI" id="CHEBI:16240"/>
        <dbReference type="ChEBI" id="CHEBI:57306"/>
        <dbReference type="ChEBI" id="CHEBI:57307"/>
        <dbReference type="EC" id="1.3.3.4"/>
    </reaction>
</comment>
<keyword evidence="8" id="KW-0560">Oxidoreductase</keyword>
<dbReference type="AlphaFoldDB" id="A0AA40EUW0"/>
<evidence type="ECO:0000256" key="4">
    <source>
        <dbReference type="ARBA" id="ARBA00010551"/>
    </source>
</evidence>
<evidence type="ECO:0000256" key="9">
    <source>
        <dbReference type="ARBA" id="ARBA00023133"/>
    </source>
</evidence>
<comment type="pathway">
    <text evidence="3">Porphyrin-containing compound metabolism; protoporphyrin-IX biosynthesis; protoporphyrin-IX from protoporphyrinogen-IX: step 1/1.</text>
</comment>
<evidence type="ECO:0000256" key="1">
    <source>
        <dbReference type="ARBA" id="ARBA00001974"/>
    </source>
</evidence>
<dbReference type="InterPro" id="IPR036188">
    <property type="entry name" value="FAD/NAD-bd_sf"/>
</dbReference>
<dbReference type="Pfam" id="PF01593">
    <property type="entry name" value="Amino_oxidase"/>
    <property type="match status" value="1"/>
</dbReference>
<keyword evidence="12" id="KW-0175">Coiled coil</keyword>
<keyword evidence="10" id="KW-0627">Porphyrin biosynthesis</keyword>